<feature type="chain" id="PRO_5020024655" evidence="2">
    <location>
        <begin position="34"/>
        <end position="126"/>
    </location>
</feature>
<evidence type="ECO:0000313" key="3">
    <source>
        <dbReference type="EMBL" id="THD21103.1"/>
    </source>
</evidence>
<keyword evidence="1" id="KW-0472">Membrane</keyword>
<evidence type="ECO:0000256" key="2">
    <source>
        <dbReference type="SAM" id="SignalP"/>
    </source>
</evidence>
<keyword evidence="1" id="KW-0812">Transmembrane</keyword>
<keyword evidence="2" id="KW-0732">Signal</keyword>
<evidence type="ECO:0000256" key="1">
    <source>
        <dbReference type="SAM" id="Phobius"/>
    </source>
</evidence>
<feature type="transmembrane region" description="Helical" evidence="1">
    <location>
        <begin position="70"/>
        <end position="95"/>
    </location>
</feature>
<dbReference type="Proteomes" id="UP000230066">
    <property type="component" value="Unassembled WGS sequence"/>
</dbReference>
<organism evidence="3 4">
    <name type="scientific">Fasciola hepatica</name>
    <name type="common">Liver fluke</name>
    <dbReference type="NCBI Taxonomy" id="6192"/>
    <lineage>
        <taxon>Eukaryota</taxon>
        <taxon>Metazoa</taxon>
        <taxon>Spiralia</taxon>
        <taxon>Lophotrochozoa</taxon>
        <taxon>Platyhelminthes</taxon>
        <taxon>Trematoda</taxon>
        <taxon>Digenea</taxon>
        <taxon>Plagiorchiida</taxon>
        <taxon>Echinostomata</taxon>
        <taxon>Echinostomatoidea</taxon>
        <taxon>Fasciolidae</taxon>
        <taxon>Fasciola</taxon>
    </lineage>
</organism>
<name>A0A4E0R186_FASHE</name>
<comment type="caution">
    <text evidence="3">The sequence shown here is derived from an EMBL/GenBank/DDBJ whole genome shotgun (WGS) entry which is preliminary data.</text>
</comment>
<dbReference type="AlphaFoldDB" id="A0A4E0R186"/>
<feature type="signal peptide" evidence="2">
    <location>
        <begin position="1"/>
        <end position="33"/>
    </location>
</feature>
<dbReference type="EMBL" id="JXXN02003849">
    <property type="protein sequence ID" value="THD21103.1"/>
    <property type="molecule type" value="Genomic_DNA"/>
</dbReference>
<keyword evidence="1" id="KW-1133">Transmembrane helix</keyword>
<sequence length="126" mass="14171">MQSLSVIQRKNTNCKHALLVLIIKSIALRTTEAECVPPCGQCGYCKTDRCQCHALCFYDTKENPQCRLNIVSVILIATFGGLILIVTAISLYTCLRLRRRNQAEHERGELVPEFQGDLEKVFVSAK</sequence>
<keyword evidence="4" id="KW-1185">Reference proteome</keyword>
<accession>A0A4E0R186</accession>
<gene>
    <name evidence="3" type="ORF">D915_008262</name>
</gene>
<reference evidence="3" key="1">
    <citation type="submission" date="2019-03" db="EMBL/GenBank/DDBJ databases">
        <title>Improved annotation for the trematode Fasciola hepatica.</title>
        <authorList>
            <person name="Choi Y.-J."/>
            <person name="Martin J."/>
            <person name="Mitreva M."/>
        </authorList>
    </citation>
    <scope>NUCLEOTIDE SEQUENCE [LARGE SCALE GENOMIC DNA]</scope>
</reference>
<evidence type="ECO:0000313" key="4">
    <source>
        <dbReference type="Proteomes" id="UP000230066"/>
    </source>
</evidence>
<protein>
    <submittedName>
        <fullName evidence="3">Uncharacterized protein</fullName>
    </submittedName>
</protein>
<proteinExistence type="predicted"/>